<evidence type="ECO:0000259" key="2">
    <source>
        <dbReference type="Pfam" id="PF04909"/>
    </source>
</evidence>
<dbReference type="PANTHER" id="PTHR21240">
    <property type="entry name" value="2-AMINO-3-CARBOXYLMUCONATE-6-SEMIALDEHYDE DECARBOXYLASE"/>
    <property type="match status" value="1"/>
</dbReference>
<evidence type="ECO:0000313" key="4">
    <source>
        <dbReference type="Proteomes" id="UP000305238"/>
    </source>
</evidence>
<dbReference type="GO" id="GO:0019748">
    <property type="term" value="P:secondary metabolic process"/>
    <property type="evidence" value="ECO:0007669"/>
    <property type="project" value="TreeGrafter"/>
</dbReference>
<comment type="caution">
    <text evidence="3">The sequence shown here is derived from an EMBL/GenBank/DDBJ whole genome shotgun (WGS) entry which is preliminary data.</text>
</comment>
<keyword evidence="3" id="KW-0378">Hydrolase</keyword>
<evidence type="ECO:0000256" key="1">
    <source>
        <dbReference type="ARBA" id="ARBA00023239"/>
    </source>
</evidence>
<dbReference type="PANTHER" id="PTHR21240:SF28">
    <property type="entry name" value="ISO-OROTATE DECARBOXYLASE (EUROFUNG)"/>
    <property type="match status" value="1"/>
</dbReference>
<feature type="domain" description="Amidohydrolase-related" evidence="2">
    <location>
        <begin position="4"/>
        <end position="315"/>
    </location>
</feature>
<organism evidence="3 4">
    <name type="scientific">Actinomadura geliboluensis</name>
    <dbReference type="NCBI Taxonomy" id="882440"/>
    <lineage>
        <taxon>Bacteria</taxon>
        <taxon>Bacillati</taxon>
        <taxon>Actinomycetota</taxon>
        <taxon>Actinomycetes</taxon>
        <taxon>Streptosporangiales</taxon>
        <taxon>Thermomonosporaceae</taxon>
        <taxon>Actinomadura</taxon>
    </lineage>
</organism>
<dbReference type="InterPro" id="IPR032465">
    <property type="entry name" value="ACMSD"/>
</dbReference>
<dbReference type="GO" id="GO:0016831">
    <property type="term" value="F:carboxy-lyase activity"/>
    <property type="evidence" value="ECO:0007669"/>
    <property type="project" value="InterPro"/>
</dbReference>
<dbReference type="InterPro" id="IPR006680">
    <property type="entry name" value="Amidohydro-rel"/>
</dbReference>
<protein>
    <submittedName>
        <fullName evidence="3">Amidohydrolase</fullName>
    </submittedName>
</protein>
<dbReference type="SUPFAM" id="SSF51556">
    <property type="entry name" value="Metallo-dependent hydrolases"/>
    <property type="match status" value="1"/>
</dbReference>
<dbReference type="Gene3D" id="3.20.20.140">
    <property type="entry name" value="Metal-dependent hydrolases"/>
    <property type="match status" value="1"/>
</dbReference>
<evidence type="ECO:0000313" key="3">
    <source>
        <dbReference type="EMBL" id="TMR41441.1"/>
    </source>
</evidence>
<dbReference type="AlphaFoldDB" id="A0A5S4H9K0"/>
<dbReference type="RefSeq" id="WP_138635092.1">
    <property type="nucleotide sequence ID" value="NZ_VCKZ01000022.1"/>
</dbReference>
<proteinExistence type="predicted"/>
<reference evidence="3 4" key="1">
    <citation type="submission" date="2019-05" db="EMBL/GenBank/DDBJ databases">
        <title>Draft genome sequence of Actinomadura geliboluensis A8036.</title>
        <authorList>
            <person name="Saricaoglu S."/>
            <person name="Isik K."/>
        </authorList>
    </citation>
    <scope>NUCLEOTIDE SEQUENCE [LARGE SCALE GENOMIC DNA]</scope>
    <source>
        <strain evidence="3 4">A8036</strain>
    </source>
</reference>
<dbReference type="InterPro" id="IPR032466">
    <property type="entry name" value="Metal_Hydrolase"/>
</dbReference>
<dbReference type="GO" id="GO:0016787">
    <property type="term" value="F:hydrolase activity"/>
    <property type="evidence" value="ECO:0007669"/>
    <property type="project" value="UniProtKB-KW"/>
</dbReference>
<name>A0A5S4H9K0_9ACTN</name>
<dbReference type="Proteomes" id="UP000305238">
    <property type="component" value="Unassembled WGS sequence"/>
</dbReference>
<gene>
    <name evidence="3" type="ORF">ETD96_05590</name>
</gene>
<dbReference type="OrthoDB" id="8673173at2"/>
<keyword evidence="4" id="KW-1185">Reference proteome</keyword>
<dbReference type="Pfam" id="PF04909">
    <property type="entry name" value="Amidohydro_2"/>
    <property type="match status" value="1"/>
</dbReference>
<dbReference type="EMBL" id="VCKZ01000022">
    <property type="protein sequence ID" value="TMR41441.1"/>
    <property type="molecule type" value="Genomic_DNA"/>
</dbReference>
<accession>A0A5S4H9K0</accession>
<sequence length="324" mass="34368">MGGIDLHTHLAPVLSESEIAGLPGVSLDGGRLAVDGSHGGPPRLDRPDALEAWLGERSLDAAVVSAPPPFFRQHLPGDEAARWVRALNGGMRRAVAGRPALLPMAYLPLEHPEVAVAELGRLLAEDGWAGFAASAGGRSVSLADPSLEPLWRRLSDDGRPVMLHPGHSPDDRLGEFYLANLLGNPSETAVAVAQLLFGEVVDRHPGLRFLLVHGGGCVPAVLGRWQRGADTDRPGVPALARPLREALRGNFYADCLTHDPDVVDLAVRVFGADRVVLGSDWPFPMGSDDPVALLSHRDAGFVRQVGEDNARSLLGKPGHTAAEI</sequence>
<keyword evidence="1" id="KW-0456">Lyase</keyword>
<dbReference type="GO" id="GO:0005737">
    <property type="term" value="C:cytoplasm"/>
    <property type="evidence" value="ECO:0007669"/>
    <property type="project" value="TreeGrafter"/>
</dbReference>